<organism evidence="2 3">
    <name type="scientific">Mycobacterium marinum</name>
    <dbReference type="NCBI Taxonomy" id="1781"/>
    <lineage>
        <taxon>Bacteria</taxon>
        <taxon>Bacillati</taxon>
        <taxon>Actinomycetota</taxon>
        <taxon>Actinomycetes</taxon>
        <taxon>Mycobacteriales</taxon>
        <taxon>Mycobacteriaceae</taxon>
        <taxon>Mycobacterium</taxon>
        <taxon>Mycobacterium ulcerans group</taxon>
    </lineage>
</organism>
<name>A0A3E2MV97_MYCMR</name>
<gene>
    <name evidence="2" type="ORF">DAVIS_02754</name>
</gene>
<evidence type="ECO:0000313" key="2">
    <source>
        <dbReference type="EMBL" id="RFZ40789.1"/>
    </source>
</evidence>
<evidence type="ECO:0000256" key="1">
    <source>
        <dbReference type="SAM" id="MobiDB-lite"/>
    </source>
</evidence>
<evidence type="ECO:0000313" key="3">
    <source>
        <dbReference type="Proteomes" id="UP000257451"/>
    </source>
</evidence>
<sequence>MHHRRYQAMLEGKDGLDDPHRPGGGLGVAHTALGRSDPARVPVAAVDLCQAAEFDRITNRRSGAVRLDHANGIGVDAGDSQRRSVGRDLGVGRGGRDVVGASVLVGCRAAQHGKDSIAVAHGIGKPLEHQHGAALGADKPIGGGIEGAATAGRGEHALRGCRAEHIRFEHEHAATRQSKVTLTPVQTATGHMHRKQTRRTGRIHRHGWTAQAQGIGHPTGSHAERGSRERVGITQRAGIVGDKCVVVMTHPDEHPGQRAAQRHRWHAGMLDGFP</sequence>
<reference evidence="2 3" key="1">
    <citation type="journal article" date="2018" name="Sci. Rep.">
        <title>Extensive genomic diversity among Mycobacterium marinum strains revealed by whole genome sequencing.</title>
        <authorList>
            <person name="Das S."/>
            <person name="Pettersson B.M."/>
            <person name="Behra P.R."/>
            <person name="Mallick A."/>
            <person name="Cheramie M."/>
            <person name="Ramesh M."/>
            <person name="Shirreff L."/>
            <person name="DuCote T."/>
            <person name="Dasgupta S."/>
            <person name="Ennis D.G."/>
            <person name="Kirsebom L.A."/>
        </authorList>
    </citation>
    <scope>NUCLEOTIDE SEQUENCE [LARGE SCALE GENOMIC DNA]</scope>
    <source>
        <strain evidence="2 3">Davis1</strain>
    </source>
</reference>
<feature type="region of interest" description="Disordered" evidence="1">
    <location>
        <begin position="209"/>
        <end position="228"/>
    </location>
</feature>
<proteinExistence type="predicted"/>
<feature type="region of interest" description="Disordered" evidence="1">
    <location>
        <begin position="1"/>
        <end position="30"/>
    </location>
</feature>
<dbReference type="EMBL" id="PEDF01000085">
    <property type="protein sequence ID" value="RFZ40789.1"/>
    <property type="molecule type" value="Genomic_DNA"/>
</dbReference>
<dbReference type="AntiFam" id="ANF00248">
    <property type="entry name" value="Shadow ORF (opposite ppsD)"/>
</dbReference>
<accession>A0A3E2MV97</accession>
<comment type="caution">
    <text evidence="2">The sequence shown here is derived from an EMBL/GenBank/DDBJ whole genome shotgun (WGS) entry which is preliminary data.</text>
</comment>
<dbReference type="AlphaFoldDB" id="A0A3E2MV97"/>
<feature type="compositionally biased region" description="Basic and acidic residues" evidence="1">
    <location>
        <begin position="11"/>
        <end position="21"/>
    </location>
</feature>
<dbReference type="Proteomes" id="UP000257451">
    <property type="component" value="Unassembled WGS sequence"/>
</dbReference>
<protein>
    <submittedName>
        <fullName evidence="2">Uncharacterized protein</fullName>
    </submittedName>
</protein>